<evidence type="ECO:0000256" key="4">
    <source>
        <dbReference type="SAM" id="MobiDB-lite"/>
    </source>
</evidence>
<sequence>MLNRIQLIGRLTRDPELRYVSNGHPMAQFTLAVDRDFKNAAGDREADFIKCVAWRKLAEQVGQYCARGRLVAVEGRLQSRAYEASDGARRRVTEVVGDRVWFLDSRRAEGEAVPEAASESTAEAAPADGQPEVIEDAEASPEEDHRSPIEARSRTEVGEE</sequence>
<evidence type="ECO:0000256" key="2">
    <source>
        <dbReference type="HAMAP-Rule" id="MF_00984"/>
    </source>
</evidence>
<dbReference type="AlphaFoldDB" id="A0A537JYP0"/>
<protein>
    <recommendedName>
        <fullName evidence="2 3">Single-stranded DNA-binding protein</fullName>
        <shortName evidence="2">SSB</shortName>
    </recommendedName>
</protein>
<comment type="caution">
    <text evidence="5">The sequence shown here is derived from an EMBL/GenBank/DDBJ whole genome shotgun (WGS) entry which is preliminary data.</text>
</comment>
<dbReference type="PANTHER" id="PTHR10302">
    <property type="entry name" value="SINGLE-STRANDED DNA-BINDING PROTEIN"/>
    <property type="match status" value="1"/>
</dbReference>
<organism evidence="5 6">
    <name type="scientific">Candidatus Segetimicrobium genomatis</name>
    <dbReference type="NCBI Taxonomy" id="2569760"/>
    <lineage>
        <taxon>Bacteria</taxon>
        <taxon>Bacillati</taxon>
        <taxon>Candidatus Sysuimicrobiota</taxon>
        <taxon>Candidatus Sysuimicrobiia</taxon>
        <taxon>Candidatus Sysuimicrobiales</taxon>
        <taxon>Candidatus Segetimicrobiaceae</taxon>
        <taxon>Candidatus Segetimicrobium</taxon>
    </lineage>
</organism>
<dbReference type="GO" id="GO:0006260">
    <property type="term" value="P:DNA replication"/>
    <property type="evidence" value="ECO:0007669"/>
    <property type="project" value="InterPro"/>
</dbReference>
<dbReference type="Proteomes" id="UP000318509">
    <property type="component" value="Unassembled WGS sequence"/>
</dbReference>
<dbReference type="PANTHER" id="PTHR10302:SF27">
    <property type="entry name" value="SINGLE-STRANDED DNA-BINDING PROTEIN"/>
    <property type="match status" value="1"/>
</dbReference>
<dbReference type="HAMAP" id="MF_00984">
    <property type="entry name" value="SSB"/>
    <property type="match status" value="1"/>
</dbReference>
<evidence type="ECO:0000313" key="5">
    <source>
        <dbReference type="EMBL" id="TMI88620.1"/>
    </source>
</evidence>
<dbReference type="GO" id="GO:0009295">
    <property type="term" value="C:nucleoid"/>
    <property type="evidence" value="ECO:0007669"/>
    <property type="project" value="TreeGrafter"/>
</dbReference>
<dbReference type="PIRSF" id="PIRSF002070">
    <property type="entry name" value="SSB"/>
    <property type="match status" value="1"/>
</dbReference>
<reference evidence="5 6" key="1">
    <citation type="journal article" date="2019" name="Nat. Microbiol.">
        <title>Mediterranean grassland soil C-N compound turnover is dependent on rainfall and depth, and is mediated by genomically divergent microorganisms.</title>
        <authorList>
            <person name="Diamond S."/>
            <person name="Andeer P.F."/>
            <person name="Li Z."/>
            <person name="Crits-Christoph A."/>
            <person name="Burstein D."/>
            <person name="Anantharaman K."/>
            <person name="Lane K.R."/>
            <person name="Thomas B.C."/>
            <person name="Pan C."/>
            <person name="Northen T.R."/>
            <person name="Banfield J.F."/>
        </authorList>
    </citation>
    <scope>NUCLEOTIDE SEQUENCE [LARGE SCALE GENOMIC DNA]</scope>
    <source>
        <strain evidence="5">NP_3</strain>
    </source>
</reference>
<feature type="compositionally biased region" description="Basic and acidic residues" evidence="4">
    <location>
        <begin position="142"/>
        <end position="160"/>
    </location>
</feature>
<accession>A0A537JYP0</accession>
<comment type="caution">
    <text evidence="2">Lacks conserved residue(s) required for the propagation of feature annotation.</text>
</comment>
<evidence type="ECO:0000256" key="1">
    <source>
        <dbReference type="ARBA" id="ARBA00023125"/>
    </source>
</evidence>
<dbReference type="CDD" id="cd04496">
    <property type="entry name" value="SSB_OBF"/>
    <property type="match status" value="1"/>
</dbReference>
<name>A0A537JYP0_9BACT</name>
<dbReference type="SUPFAM" id="SSF50249">
    <property type="entry name" value="Nucleic acid-binding proteins"/>
    <property type="match status" value="1"/>
</dbReference>
<dbReference type="Pfam" id="PF00436">
    <property type="entry name" value="SSB"/>
    <property type="match status" value="1"/>
</dbReference>
<proteinExistence type="inferred from homology"/>
<dbReference type="InterPro" id="IPR012340">
    <property type="entry name" value="NA-bd_OB-fold"/>
</dbReference>
<dbReference type="InterPro" id="IPR011344">
    <property type="entry name" value="ssDNA-bd"/>
</dbReference>
<feature type="region of interest" description="Disordered" evidence="4">
    <location>
        <begin position="107"/>
        <end position="160"/>
    </location>
</feature>
<gene>
    <name evidence="5" type="ORF">E6H00_11965</name>
</gene>
<dbReference type="InterPro" id="IPR000424">
    <property type="entry name" value="Primosome_PriB/ssb"/>
</dbReference>
<evidence type="ECO:0000256" key="3">
    <source>
        <dbReference type="PIRNR" id="PIRNR002070"/>
    </source>
</evidence>
<dbReference type="NCBIfam" id="TIGR00621">
    <property type="entry name" value="ssb"/>
    <property type="match status" value="1"/>
</dbReference>
<keyword evidence="1 2" id="KW-0238">DNA-binding</keyword>
<comment type="subunit">
    <text evidence="2">Homotetramer.</text>
</comment>
<evidence type="ECO:0000313" key="6">
    <source>
        <dbReference type="Proteomes" id="UP000318509"/>
    </source>
</evidence>
<feature type="compositionally biased region" description="Low complexity" evidence="4">
    <location>
        <begin position="111"/>
        <end position="127"/>
    </location>
</feature>
<dbReference type="GO" id="GO:0003697">
    <property type="term" value="F:single-stranded DNA binding"/>
    <property type="evidence" value="ECO:0007669"/>
    <property type="project" value="UniProtKB-UniRule"/>
</dbReference>
<dbReference type="Gene3D" id="2.40.50.140">
    <property type="entry name" value="Nucleic acid-binding proteins"/>
    <property type="match status" value="1"/>
</dbReference>
<dbReference type="EMBL" id="VBAK01000137">
    <property type="protein sequence ID" value="TMI88620.1"/>
    <property type="molecule type" value="Genomic_DNA"/>
</dbReference>
<dbReference type="PROSITE" id="PS50935">
    <property type="entry name" value="SSB"/>
    <property type="match status" value="1"/>
</dbReference>